<evidence type="ECO:0000313" key="2">
    <source>
        <dbReference type="EMBL" id="RCN41642.1"/>
    </source>
</evidence>
<dbReference type="InterPro" id="IPR013783">
    <property type="entry name" value="Ig-like_fold"/>
</dbReference>
<keyword evidence="3" id="KW-1185">Reference proteome</keyword>
<evidence type="ECO:0000313" key="3">
    <source>
        <dbReference type="Proteomes" id="UP000252519"/>
    </source>
</evidence>
<dbReference type="AlphaFoldDB" id="A0A368GBA3"/>
<dbReference type="Proteomes" id="UP000252519">
    <property type="component" value="Unassembled WGS sequence"/>
</dbReference>
<accession>A0A368GBA3</accession>
<sequence length="187" mass="20531">MELDGSYVYYVRKTFDLVVKHRISDASVMQVPGIGTYSMHIACHPRLSCATDVLRGHRFNVGVDIGNLIPHGKGVKMIANINGKLVEIPMKRTGAASHGGVFIAHELGRANVKVLFDDALVKEARINVRDGCDASKCRATGEGLKSAIVGKPARFDIDAQVNKKYQMSLKTDNWICEATQKRLGEYS</sequence>
<dbReference type="InterPro" id="IPR017868">
    <property type="entry name" value="Filamin/ABP280_repeat-like"/>
</dbReference>
<feature type="repeat" description="Filamin" evidence="1">
    <location>
        <begin position="129"/>
        <end position="159"/>
    </location>
</feature>
<evidence type="ECO:0000256" key="1">
    <source>
        <dbReference type="PROSITE-ProRule" id="PRU00087"/>
    </source>
</evidence>
<dbReference type="EMBL" id="JOJR01000227">
    <property type="protein sequence ID" value="RCN41642.1"/>
    <property type="molecule type" value="Genomic_DNA"/>
</dbReference>
<dbReference type="InterPro" id="IPR014756">
    <property type="entry name" value="Ig_E-set"/>
</dbReference>
<comment type="caution">
    <text evidence="2">The sequence shown here is derived from an EMBL/GenBank/DDBJ whole genome shotgun (WGS) entry which is preliminary data.</text>
</comment>
<dbReference type="OrthoDB" id="5850444at2759"/>
<organism evidence="2 3">
    <name type="scientific">Ancylostoma caninum</name>
    <name type="common">Dog hookworm</name>
    <dbReference type="NCBI Taxonomy" id="29170"/>
    <lineage>
        <taxon>Eukaryota</taxon>
        <taxon>Metazoa</taxon>
        <taxon>Ecdysozoa</taxon>
        <taxon>Nematoda</taxon>
        <taxon>Chromadorea</taxon>
        <taxon>Rhabditida</taxon>
        <taxon>Rhabditina</taxon>
        <taxon>Rhabditomorpha</taxon>
        <taxon>Strongyloidea</taxon>
        <taxon>Ancylostomatidae</taxon>
        <taxon>Ancylostomatinae</taxon>
        <taxon>Ancylostoma</taxon>
    </lineage>
</organism>
<dbReference type="Gene3D" id="2.60.40.10">
    <property type="entry name" value="Immunoglobulins"/>
    <property type="match status" value="1"/>
</dbReference>
<dbReference type="PROSITE" id="PS50194">
    <property type="entry name" value="FILAMIN_REPEAT"/>
    <property type="match status" value="1"/>
</dbReference>
<reference evidence="2 3" key="1">
    <citation type="submission" date="2014-10" db="EMBL/GenBank/DDBJ databases">
        <title>Draft genome of the hookworm Ancylostoma caninum.</title>
        <authorList>
            <person name="Mitreva M."/>
        </authorList>
    </citation>
    <scope>NUCLEOTIDE SEQUENCE [LARGE SCALE GENOMIC DNA]</scope>
    <source>
        <strain evidence="2 3">Baltimore</strain>
    </source>
</reference>
<protein>
    <submittedName>
        <fullName evidence="2">Uncharacterized protein</fullName>
    </submittedName>
</protein>
<proteinExistence type="predicted"/>
<dbReference type="STRING" id="29170.A0A368GBA3"/>
<name>A0A368GBA3_ANCCA</name>
<gene>
    <name evidence="2" type="ORF">ANCCAN_12391</name>
</gene>
<dbReference type="SUPFAM" id="SSF81296">
    <property type="entry name" value="E set domains"/>
    <property type="match status" value="1"/>
</dbReference>